<comment type="caution">
    <text evidence="3">The sequence shown here is derived from an EMBL/GenBank/DDBJ whole genome shotgun (WGS) entry which is preliminary data.</text>
</comment>
<reference evidence="3 4" key="1">
    <citation type="submission" date="2019-11" db="EMBL/GenBank/DDBJ databases">
        <title>Comparison of genomes from free-living endosymbiotic cyanobacteria isolated from Azolla.</title>
        <authorList>
            <person name="Thiel T."/>
            <person name="Pratte B."/>
        </authorList>
    </citation>
    <scope>NUCLEOTIDE SEQUENCE [LARGE SCALE GENOMIC DNA]</scope>
    <source>
        <strain evidence="3 4">N2B</strain>
    </source>
</reference>
<keyword evidence="2" id="KW-1277">Toxin-antitoxin system</keyword>
<dbReference type="GeneID" id="58725096"/>
<accession>A0ABR6SD38</accession>
<dbReference type="InterPro" id="IPR011067">
    <property type="entry name" value="Plasmid_toxin/cell-grow_inhib"/>
</dbReference>
<evidence type="ECO:0000313" key="3">
    <source>
        <dbReference type="EMBL" id="MBC1304133.1"/>
    </source>
</evidence>
<dbReference type="InterPro" id="IPR003477">
    <property type="entry name" value="PemK-like"/>
</dbReference>
<dbReference type="Gene3D" id="2.30.30.110">
    <property type="match status" value="1"/>
</dbReference>
<proteinExistence type="inferred from homology"/>
<dbReference type="SUPFAM" id="SSF50118">
    <property type="entry name" value="Cell growth inhibitor/plasmid maintenance toxic component"/>
    <property type="match status" value="1"/>
</dbReference>
<dbReference type="EMBL" id="JACKZP010000091">
    <property type="protein sequence ID" value="MBC1304133.1"/>
    <property type="molecule type" value="Genomic_DNA"/>
</dbReference>
<protein>
    <submittedName>
        <fullName evidence="3">Type II toxin-antitoxin system PemK/MazF family toxin</fullName>
    </submittedName>
</protein>
<comment type="similarity">
    <text evidence="1">Belongs to the PemK/MazF family.</text>
</comment>
<evidence type="ECO:0000313" key="4">
    <source>
        <dbReference type="Proteomes" id="UP000570851"/>
    </source>
</evidence>
<gene>
    <name evidence="3" type="ORF">GNE12_19665</name>
</gene>
<dbReference type="RefSeq" id="WP_011319191.1">
    <property type="nucleotide sequence ID" value="NZ_JACKZP010000091.1"/>
</dbReference>
<dbReference type="Pfam" id="PF02452">
    <property type="entry name" value="PemK_toxin"/>
    <property type="match status" value="1"/>
</dbReference>
<keyword evidence="4" id="KW-1185">Reference proteome</keyword>
<dbReference type="Proteomes" id="UP000570851">
    <property type="component" value="Unassembled WGS sequence"/>
</dbReference>
<sequence>MSLQKGDIVLVPFPFTDLTGTKLRPGLILWVDNSGNDITLCFISSQDVTNLTSGEFVLDPSDAEFAGTGLKLISKVRVTRLVTLERRLITRRIGKLGVNQIQQLNLLMIQAFQLME</sequence>
<evidence type="ECO:0000256" key="1">
    <source>
        <dbReference type="ARBA" id="ARBA00007521"/>
    </source>
</evidence>
<name>A0ABR6SD38_ANAVA</name>
<evidence type="ECO:0000256" key="2">
    <source>
        <dbReference type="ARBA" id="ARBA00022649"/>
    </source>
</evidence>
<organism evidence="3 4">
    <name type="scientific">Trichormus variabilis N2B</name>
    <dbReference type="NCBI Taxonomy" id="2681315"/>
    <lineage>
        <taxon>Bacteria</taxon>
        <taxon>Bacillati</taxon>
        <taxon>Cyanobacteriota</taxon>
        <taxon>Cyanophyceae</taxon>
        <taxon>Nostocales</taxon>
        <taxon>Nostocaceae</taxon>
        <taxon>Trichormus</taxon>
    </lineage>
</organism>